<keyword evidence="2" id="KW-1185">Reference proteome</keyword>
<dbReference type="SUPFAM" id="SSF56281">
    <property type="entry name" value="Metallo-hydrolase/oxidoreductase"/>
    <property type="match status" value="1"/>
</dbReference>
<dbReference type="PANTHER" id="PTHR33835">
    <property type="entry name" value="YALI0C07656P"/>
    <property type="match status" value="1"/>
</dbReference>
<proteinExistence type="predicted"/>
<dbReference type="PANTHER" id="PTHR33835:SF1">
    <property type="entry name" value="METALLO-BETA-LACTAMASE DOMAIN-CONTAINING PROTEIN"/>
    <property type="match status" value="1"/>
</dbReference>
<comment type="caution">
    <text evidence="1">The sequence shown here is derived from an EMBL/GenBank/DDBJ whole genome shotgun (WGS) entry which is preliminary data.</text>
</comment>
<protein>
    <recommendedName>
        <fullName evidence="3">DUF4336 domain-containing protein</fullName>
    </recommendedName>
</protein>
<dbReference type="Pfam" id="PF14234">
    <property type="entry name" value="DUF4336"/>
    <property type="match status" value="1"/>
</dbReference>
<dbReference type="OrthoDB" id="421671at2759"/>
<dbReference type="InterPro" id="IPR036866">
    <property type="entry name" value="RibonucZ/Hydroxyglut_hydro"/>
</dbReference>
<dbReference type="EMBL" id="JAGMVJ010000034">
    <property type="protein sequence ID" value="KAH7067759.1"/>
    <property type="molecule type" value="Genomic_DNA"/>
</dbReference>
<evidence type="ECO:0000313" key="2">
    <source>
        <dbReference type="Proteomes" id="UP000813461"/>
    </source>
</evidence>
<accession>A0A8K0VR26</accession>
<name>A0A8K0VR26_9PLEO</name>
<evidence type="ECO:0008006" key="3">
    <source>
        <dbReference type="Google" id="ProtNLM"/>
    </source>
</evidence>
<sequence length="273" mass="30336">MSSKLVPSDPAKVMVIRDVVPRTITTFSTPFWRFGRVKIGGRGTVVRLQSGALAVFSPVALTDEVKQKVAELGEVKYIAALDIEHHIFLGPWHQAYPSAQVLGPSGLVEKRTKQKNEDVPFAFAFSPDKPITSISPEFDAEFDWEYVSAHVNKELVFNHKPTRTLIQADLLFNLPATEQFSKTGVDASSGILTKIFGALQNTRGTAIWQKRMAWYGISKGEGGRSAFNKSIERIDKWQFDRIVPCHGDVIEGNGKAIFEKVFGWNLEAAKEGN</sequence>
<dbReference type="Proteomes" id="UP000813461">
    <property type="component" value="Unassembled WGS sequence"/>
</dbReference>
<gene>
    <name evidence="1" type="ORF">FB567DRAFT_541648</name>
</gene>
<reference evidence="1" key="1">
    <citation type="journal article" date="2021" name="Nat. Commun.">
        <title>Genetic determinants of endophytism in the Arabidopsis root mycobiome.</title>
        <authorList>
            <person name="Mesny F."/>
            <person name="Miyauchi S."/>
            <person name="Thiergart T."/>
            <person name="Pickel B."/>
            <person name="Atanasova L."/>
            <person name="Karlsson M."/>
            <person name="Huettel B."/>
            <person name="Barry K.W."/>
            <person name="Haridas S."/>
            <person name="Chen C."/>
            <person name="Bauer D."/>
            <person name="Andreopoulos W."/>
            <person name="Pangilinan J."/>
            <person name="LaButti K."/>
            <person name="Riley R."/>
            <person name="Lipzen A."/>
            <person name="Clum A."/>
            <person name="Drula E."/>
            <person name="Henrissat B."/>
            <person name="Kohler A."/>
            <person name="Grigoriev I.V."/>
            <person name="Martin F.M."/>
            <person name="Hacquard S."/>
        </authorList>
    </citation>
    <scope>NUCLEOTIDE SEQUENCE</scope>
    <source>
        <strain evidence="1">MPI-SDFR-AT-0120</strain>
    </source>
</reference>
<dbReference type="InterPro" id="IPR025638">
    <property type="entry name" value="DUF4336"/>
</dbReference>
<dbReference type="AlphaFoldDB" id="A0A8K0VR26"/>
<organism evidence="1 2">
    <name type="scientific">Paraphoma chrysanthemicola</name>
    <dbReference type="NCBI Taxonomy" id="798071"/>
    <lineage>
        <taxon>Eukaryota</taxon>
        <taxon>Fungi</taxon>
        <taxon>Dikarya</taxon>
        <taxon>Ascomycota</taxon>
        <taxon>Pezizomycotina</taxon>
        <taxon>Dothideomycetes</taxon>
        <taxon>Pleosporomycetidae</taxon>
        <taxon>Pleosporales</taxon>
        <taxon>Pleosporineae</taxon>
        <taxon>Phaeosphaeriaceae</taxon>
        <taxon>Paraphoma</taxon>
    </lineage>
</organism>
<evidence type="ECO:0000313" key="1">
    <source>
        <dbReference type="EMBL" id="KAH7067759.1"/>
    </source>
</evidence>